<evidence type="ECO:0000313" key="2">
    <source>
        <dbReference type="Proteomes" id="UP001152484"/>
    </source>
</evidence>
<evidence type="ECO:0000313" key="1">
    <source>
        <dbReference type="EMBL" id="CAH9104727.1"/>
    </source>
</evidence>
<gene>
    <name evidence="1" type="ORF">CEURO_LOCUS16668</name>
</gene>
<organism evidence="1 2">
    <name type="scientific">Cuscuta europaea</name>
    <name type="common">European dodder</name>
    <dbReference type="NCBI Taxonomy" id="41803"/>
    <lineage>
        <taxon>Eukaryota</taxon>
        <taxon>Viridiplantae</taxon>
        <taxon>Streptophyta</taxon>
        <taxon>Embryophyta</taxon>
        <taxon>Tracheophyta</taxon>
        <taxon>Spermatophyta</taxon>
        <taxon>Magnoliopsida</taxon>
        <taxon>eudicotyledons</taxon>
        <taxon>Gunneridae</taxon>
        <taxon>Pentapetalae</taxon>
        <taxon>asterids</taxon>
        <taxon>lamiids</taxon>
        <taxon>Solanales</taxon>
        <taxon>Convolvulaceae</taxon>
        <taxon>Cuscuteae</taxon>
        <taxon>Cuscuta</taxon>
        <taxon>Cuscuta subgen. Cuscuta</taxon>
    </lineage>
</organism>
<reference evidence="1" key="1">
    <citation type="submission" date="2022-07" db="EMBL/GenBank/DDBJ databases">
        <authorList>
            <person name="Macas J."/>
            <person name="Novak P."/>
            <person name="Neumann P."/>
        </authorList>
    </citation>
    <scope>NUCLEOTIDE SEQUENCE</scope>
</reference>
<keyword evidence="2" id="KW-1185">Reference proteome</keyword>
<proteinExistence type="predicted"/>
<protein>
    <submittedName>
        <fullName evidence="1">Uncharacterized protein</fullName>
    </submittedName>
</protein>
<dbReference type="AlphaFoldDB" id="A0A9P1EGH5"/>
<accession>A0A9P1EGH5</accession>
<dbReference type="Proteomes" id="UP001152484">
    <property type="component" value="Unassembled WGS sequence"/>
</dbReference>
<name>A0A9P1EGH5_CUSEU</name>
<sequence length="113" mass="12946">MENQDAIIRYNFDKQKDPKTGMWYAICKWCEKKCSMRVSGGFGMAIKHMESCDKAKGTGDKIYSQSSETIKDTLRSHSVCGHGQILDEIKWEYGTSHWSLRGIPPLRARRNSV</sequence>
<comment type="caution">
    <text evidence="1">The sequence shown here is derived from an EMBL/GenBank/DDBJ whole genome shotgun (WGS) entry which is preliminary data.</text>
</comment>
<dbReference type="OrthoDB" id="1323294at2759"/>
<dbReference type="EMBL" id="CAMAPE010000046">
    <property type="protein sequence ID" value="CAH9104727.1"/>
    <property type="molecule type" value="Genomic_DNA"/>
</dbReference>